<dbReference type="PANTHER" id="PTHR45947:SF3">
    <property type="entry name" value="SULFOQUINOVOSYL TRANSFERASE SQD2"/>
    <property type="match status" value="1"/>
</dbReference>
<dbReference type="Pfam" id="PF13439">
    <property type="entry name" value="Glyco_transf_4"/>
    <property type="match status" value="1"/>
</dbReference>
<keyword evidence="4" id="KW-1185">Reference proteome</keyword>
<evidence type="ECO:0000313" key="3">
    <source>
        <dbReference type="EMBL" id="TWU47555.1"/>
    </source>
</evidence>
<evidence type="ECO:0000259" key="2">
    <source>
        <dbReference type="Pfam" id="PF13439"/>
    </source>
</evidence>
<feature type="domain" description="Glycosyl transferase family 1" evidence="1">
    <location>
        <begin position="176"/>
        <end position="335"/>
    </location>
</feature>
<dbReference type="RefSeq" id="WP_146461449.1">
    <property type="nucleotide sequence ID" value="NZ_SJPW01000007.1"/>
</dbReference>
<dbReference type="Gene3D" id="3.40.50.2000">
    <property type="entry name" value="Glycogen Phosphorylase B"/>
    <property type="match status" value="2"/>
</dbReference>
<dbReference type="Proteomes" id="UP000318288">
    <property type="component" value="Unassembled WGS sequence"/>
</dbReference>
<comment type="caution">
    <text evidence="3">The sequence shown here is derived from an EMBL/GenBank/DDBJ whole genome shotgun (WGS) entry which is preliminary data.</text>
</comment>
<dbReference type="InterPro" id="IPR050194">
    <property type="entry name" value="Glycosyltransferase_grp1"/>
</dbReference>
<feature type="domain" description="Glycosyltransferase subfamily 4-like N-terminal" evidence="2">
    <location>
        <begin position="17"/>
        <end position="168"/>
    </location>
</feature>
<gene>
    <name evidence="3" type="primary">kanE_4</name>
    <name evidence="3" type="ORF">Poly51_53550</name>
</gene>
<dbReference type="EC" id="2.4.1.301" evidence="3"/>
<evidence type="ECO:0000313" key="4">
    <source>
        <dbReference type="Proteomes" id="UP000318288"/>
    </source>
</evidence>
<dbReference type="Pfam" id="PF00534">
    <property type="entry name" value="Glycos_transf_1"/>
    <property type="match status" value="1"/>
</dbReference>
<keyword evidence="3" id="KW-0328">Glycosyltransferase</keyword>
<dbReference type="AlphaFoldDB" id="A0A5C6EGI5"/>
<dbReference type="EMBL" id="SJPW01000007">
    <property type="protein sequence ID" value="TWU47555.1"/>
    <property type="molecule type" value="Genomic_DNA"/>
</dbReference>
<dbReference type="OrthoDB" id="232381at2"/>
<sequence length="380" mass="41874">MNNDRIRVAHVTFGLDVGGLEKQIVQFAKHADPSRYHLTVASLGHIGSVGEQLRSMNVPVVCMHRDDGFHPGLMIELYRFFRKIRADVVHSHDSLPLIYAAPAARLAGVRSIIHTQHGRGFGLSSRQEWMARQASRLTHQFVAISQDIRDRVIEMGVESKRVSVIRPGLGGNDFERDRVASSHHDRPYVVCLAKLCPEKGVSTLIDAASQMLKREPAIEVLIAGDGVCRAELQGQIYAMGLEKRVRLIGETDRVAELLGRARVFVLPSKSDGGSFALLEAMFAGVPIVATDVGGTTDVIRDDINGRLVPPQDPTAMANAIVDLWNDANTGARLVAEGHRIATNDFDIQQVLCQYEAHYELSLDERRKSSRGRARAKVVAL</sequence>
<protein>
    <submittedName>
        <fullName evidence="3">Alpha-D-kanosaminyltransferase</fullName>
        <ecNumber evidence="3">2.4.1.301</ecNumber>
    </submittedName>
</protein>
<dbReference type="InterPro" id="IPR001296">
    <property type="entry name" value="Glyco_trans_1"/>
</dbReference>
<dbReference type="PANTHER" id="PTHR45947">
    <property type="entry name" value="SULFOQUINOVOSYL TRANSFERASE SQD2"/>
    <property type="match status" value="1"/>
</dbReference>
<evidence type="ECO:0000259" key="1">
    <source>
        <dbReference type="Pfam" id="PF00534"/>
    </source>
</evidence>
<organism evidence="3 4">
    <name type="scientific">Rubripirellula tenax</name>
    <dbReference type="NCBI Taxonomy" id="2528015"/>
    <lineage>
        <taxon>Bacteria</taxon>
        <taxon>Pseudomonadati</taxon>
        <taxon>Planctomycetota</taxon>
        <taxon>Planctomycetia</taxon>
        <taxon>Pirellulales</taxon>
        <taxon>Pirellulaceae</taxon>
        <taxon>Rubripirellula</taxon>
    </lineage>
</organism>
<dbReference type="SUPFAM" id="SSF53756">
    <property type="entry name" value="UDP-Glycosyltransferase/glycogen phosphorylase"/>
    <property type="match status" value="1"/>
</dbReference>
<accession>A0A5C6EGI5</accession>
<name>A0A5C6EGI5_9BACT</name>
<dbReference type="InterPro" id="IPR028098">
    <property type="entry name" value="Glyco_trans_4-like_N"/>
</dbReference>
<reference evidence="3 4" key="1">
    <citation type="submission" date="2019-02" db="EMBL/GenBank/DDBJ databases">
        <title>Deep-cultivation of Planctomycetes and their phenomic and genomic characterization uncovers novel biology.</title>
        <authorList>
            <person name="Wiegand S."/>
            <person name="Jogler M."/>
            <person name="Boedeker C."/>
            <person name="Pinto D."/>
            <person name="Vollmers J."/>
            <person name="Rivas-Marin E."/>
            <person name="Kohn T."/>
            <person name="Peeters S.H."/>
            <person name="Heuer A."/>
            <person name="Rast P."/>
            <person name="Oberbeckmann S."/>
            <person name="Bunk B."/>
            <person name="Jeske O."/>
            <person name="Meyerdierks A."/>
            <person name="Storesund J.E."/>
            <person name="Kallscheuer N."/>
            <person name="Luecker S."/>
            <person name="Lage O.M."/>
            <person name="Pohl T."/>
            <person name="Merkel B.J."/>
            <person name="Hornburger P."/>
            <person name="Mueller R.-W."/>
            <person name="Bruemmer F."/>
            <person name="Labrenz M."/>
            <person name="Spormann A.M."/>
            <person name="Op Den Camp H."/>
            <person name="Overmann J."/>
            <person name="Amann R."/>
            <person name="Jetten M.S.M."/>
            <person name="Mascher T."/>
            <person name="Medema M.H."/>
            <person name="Devos D.P."/>
            <person name="Kaster A.-K."/>
            <person name="Ovreas L."/>
            <person name="Rohde M."/>
            <person name="Galperin M.Y."/>
            <person name="Jogler C."/>
        </authorList>
    </citation>
    <scope>NUCLEOTIDE SEQUENCE [LARGE SCALE GENOMIC DNA]</scope>
    <source>
        <strain evidence="3 4">Poly51</strain>
    </source>
</reference>
<dbReference type="GO" id="GO:0016758">
    <property type="term" value="F:hexosyltransferase activity"/>
    <property type="evidence" value="ECO:0007669"/>
    <property type="project" value="TreeGrafter"/>
</dbReference>
<keyword evidence="3" id="KW-0808">Transferase</keyword>
<proteinExistence type="predicted"/>